<proteinExistence type="predicted"/>
<dbReference type="AlphaFoldDB" id="A0AAE1XVJ6"/>
<dbReference type="EMBL" id="JACGWO010000009">
    <property type="protein sequence ID" value="KAK4418377.1"/>
    <property type="molecule type" value="Genomic_DNA"/>
</dbReference>
<dbReference type="Proteomes" id="UP001293254">
    <property type="component" value="Unassembled WGS sequence"/>
</dbReference>
<evidence type="ECO:0000313" key="2">
    <source>
        <dbReference type="Proteomes" id="UP001293254"/>
    </source>
</evidence>
<keyword evidence="2" id="KW-1185">Reference proteome</keyword>
<protein>
    <submittedName>
        <fullName evidence="1">1-aminocyclopropane-1-carboxylate oxidase7</fullName>
    </submittedName>
</protein>
<accession>A0AAE1XVJ6</accession>
<organism evidence="1 2">
    <name type="scientific">Sesamum alatum</name>
    <dbReference type="NCBI Taxonomy" id="300844"/>
    <lineage>
        <taxon>Eukaryota</taxon>
        <taxon>Viridiplantae</taxon>
        <taxon>Streptophyta</taxon>
        <taxon>Embryophyta</taxon>
        <taxon>Tracheophyta</taxon>
        <taxon>Spermatophyta</taxon>
        <taxon>Magnoliopsida</taxon>
        <taxon>eudicotyledons</taxon>
        <taxon>Gunneridae</taxon>
        <taxon>Pentapetalae</taxon>
        <taxon>asterids</taxon>
        <taxon>lamiids</taxon>
        <taxon>Lamiales</taxon>
        <taxon>Pedaliaceae</taxon>
        <taxon>Sesamum</taxon>
    </lineage>
</organism>
<sequence>MLKIITVGILEEVVVDGGRVEVWFSMRAPAAMKQERGFMVNLQHACKFSSGPLNFKTIYCFLTPSLRAAAKPFAPIKELLSEENPAIYREFTVWEYYEHFKTKGRHVGSALPHFKIR</sequence>
<reference evidence="1" key="1">
    <citation type="submission" date="2020-06" db="EMBL/GenBank/DDBJ databases">
        <authorList>
            <person name="Li T."/>
            <person name="Hu X."/>
            <person name="Zhang T."/>
            <person name="Song X."/>
            <person name="Zhang H."/>
            <person name="Dai N."/>
            <person name="Sheng W."/>
            <person name="Hou X."/>
            <person name="Wei L."/>
        </authorList>
    </citation>
    <scope>NUCLEOTIDE SEQUENCE</scope>
    <source>
        <strain evidence="1">3651</strain>
        <tissue evidence="1">Leaf</tissue>
    </source>
</reference>
<comment type="caution">
    <text evidence="1">The sequence shown here is derived from an EMBL/GenBank/DDBJ whole genome shotgun (WGS) entry which is preliminary data.</text>
</comment>
<reference evidence="1" key="2">
    <citation type="journal article" date="2024" name="Plant">
        <title>Genomic evolution and insights into agronomic trait innovations of Sesamum species.</title>
        <authorList>
            <person name="Miao H."/>
            <person name="Wang L."/>
            <person name="Qu L."/>
            <person name="Liu H."/>
            <person name="Sun Y."/>
            <person name="Le M."/>
            <person name="Wang Q."/>
            <person name="Wei S."/>
            <person name="Zheng Y."/>
            <person name="Lin W."/>
            <person name="Duan Y."/>
            <person name="Cao H."/>
            <person name="Xiong S."/>
            <person name="Wang X."/>
            <person name="Wei L."/>
            <person name="Li C."/>
            <person name="Ma Q."/>
            <person name="Ju M."/>
            <person name="Zhao R."/>
            <person name="Li G."/>
            <person name="Mu C."/>
            <person name="Tian Q."/>
            <person name="Mei H."/>
            <person name="Zhang T."/>
            <person name="Gao T."/>
            <person name="Zhang H."/>
        </authorList>
    </citation>
    <scope>NUCLEOTIDE SEQUENCE</scope>
    <source>
        <strain evidence="1">3651</strain>
    </source>
</reference>
<name>A0AAE1XVJ6_9LAMI</name>
<evidence type="ECO:0000313" key="1">
    <source>
        <dbReference type="EMBL" id="KAK4418377.1"/>
    </source>
</evidence>
<gene>
    <name evidence="1" type="ORF">Salat_2250400</name>
</gene>